<comment type="caution">
    <text evidence="4">The sequence shown here is derived from an EMBL/GenBank/DDBJ whole genome shotgun (WGS) entry which is preliminary data.</text>
</comment>
<dbReference type="SMART" id="SM00856">
    <property type="entry name" value="PMEI"/>
    <property type="match status" value="1"/>
</dbReference>
<dbReference type="Pfam" id="PF04043">
    <property type="entry name" value="PMEI"/>
    <property type="match status" value="1"/>
</dbReference>
<dbReference type="PANTHER" id="PTHR31080:SF207">
    <property type="entry name" value="PECTINESTERASE INHIBITOR 9"/>
    <property type="match status" value="1"/>
</dbReference>
<name>A0A5N5FN92_9ROSA</name>
<keyword evidence="1" id="KW-0732">Signal</keyword>
<evidence type="ECO:0000313" key="4">
    <source>
        <dbReference type="EMBL" id="KAB2604357.1"/>
    </source>
</evidence>
<evidence type="ECO:0000256" key="1">
    <source>
        <dbReference type="ARBA" id="ARBA00022729"/>
    </source>
</evidence>
<evidence type="ECO:0000313" key="5">
    <source>
        <dbReference type="Proteomes" id="UP000327157"/>
    </source>
</evidence>
<keyword evidence="5" id="KW-1185">Reference proteome</keyword>
<evidence type="ECO:0000259" key="3">
    <source>
        <dbReference type="SMART" id="SM00856"/>
    </source>
</evidence>
<proteinExistence type="inferred from homology"/>
<comment type="similarity">
    <text evidence="2">Belongs to the PMEI family.</text>
</comment>
<dbReference type="OrthoDB" id="1430376at2759"/>
<reference evidence="4 5" key="2">
    <citation type="submission" date="2019-11" db="EMBL/GenBank/DDBJ databases">
        <title>A de novo genome assembly of a pear dwarfing rootstock.</title>
        <authorList>
            <person name="Wang F."/>
            <person name="Wang J."/>
            <person name="Li S."/>
            <person name="Zhang Y."/>
            <person name="Fang M."/>
            <person name="Ma L."/>
            <person name="Zhao Y."/>
            <person name="Jiang S."/>
        </authorList>
    </citation>
    <scope>NUCLEOTIDE SEQUENCE [LARGE SCALE GENOMIC DNA]</scope>
    <source>
        <strain evidence="4">S2</strain>
        <tissue evidence="4">Leaf</tissue>
    </source>
</reference>
<organism evidence="4 5">
    <name type="scientific">Pyrus ussuriensis x Pyrus communis</name>
    <dbReference type="NCBI Taxonomy" id="2448454"/>
    <lineage>
        <taxon>Eukaryota</taxon>
        <taxon>Viridiplantae</taxon>
        <taxon>Streptophyta</taxon>
        <taxon>Embryophyta</taxon>
        <taxon>Tracheophyta</taxon>
        <taxon>Spermatophyta</taxon>
        <taxon>Magnoliopsida</taxon>
        <taxon>eudicotyledons</taxon>
        <taxon>Gunneridae</taxon>
        <taxon>Pentapetalae</taxon>
        <taxon>rosids</taxon>
        <taxon>fabids</taxon>
        <taxon>Rosales</taxon>
        <taxon>Rosaceae</taxon>
        <taxon>Amygdaloideae</taxon>
        <taxon>Maleae</taxon>
        <taxon>Pyrus</taxon>
    </lineage>
</organism>
<dbReference type="AlphaFoldDB" id="A0A5N5FN92"/>
<dbReference type="InterPro" id="IPR006501">
    <property type="entry name" value="Pectinesterase_inhib_dom"/>
</dbReference>
<dbReference type="Gene3D" id="1.20.140.40">
    <property type="entry name" value="Invertase/pectin methylesterase inhibitor family protein"/>
    <property type="match status" value="1"/>
</dbReference>
<dbReference type="EMBL" id="SMOL01000628">
    <property type="protein sequence ID" value="KAB2604357.1"/>
    <property type="molecule type" value="Genomic_DNA"/>
</dbReference>
<evidence type="ECO:0000256" key="2">
    <source>
        <dbReference type="ARBA" id="ARBA00038471"/>
    </source>
</evidence>
<dbReference type="CDD" id="cd15798">
    <property type="entry name" value="PMEI-like_3"/>
    <property type="match status" value="1"/>
</dbReference>
<feature type="domain" description="Pectinesterase inhibitor" evidence="3">
    <location>
        <begin position="15"/>
        <end position="103"/>
    </location>
</feature>
<reference evidence="4 5" key="1">
    <citation type="submission" date="2019-09" db="EMBL/GenBank/DDBJ databases">
        <authorList>
            <person name="Ou C."/>
        </authorList>
    </citation>
    <scope>NUCLEOTIDE SEQUENCE [LARGE SCALE GENOMIC DNA]</scope>
    <source>
        <strain evidence="4">S2</strain>
        <tissue evidence="4">Leaf</tissue>
    </source>
</reference>
<dbReference type="NCBIfam" id="TIGR01614">
    <property type="entry name" value="PME_inhib"/>
    <property type="match status" value="1"/>
</dbReference>
<protein>
    <submittedName>
        <fullName evidence="4">21 kDa protein</fullName>
    </submittedName>
</protein>
<gene>
    <name evidence="4" type="ORF">D8674_037784</name>
</gene>
<accession>A0A5N5FN92</accession>
<dbReference type="InterPro" id="IPR051955">
    <property type="entry name" value="PME_Inhibitor"/>
</dbReference>
<dbReference type="Proteomes" id="UP000327157">
    <property type="component" value="Unassembled WGS sequence"/>
</dbReference>
<sequence>MFGTVDRAAVARLSSSTDFIKASCRTTQYPALCVQSLAAYTSAIRQSERQLAQTALTVSLALLRSAASFVAKLTRVRQNKPRDNVETWVSAAFTDEGICLDGF</sequence>
<dbReference type="SUPFAM" id="SSF101148">
    <property type="entry name" value="Plant invertase/pectin methylesterase inhibitor"/>
    <property type="match status" value="1"/>
</dbReference>
<dbReference type="GO" id="GO:0004857">
    <property type="term" value="F:enzyme inhibitor activity"/>
    <property type="evidence" value="ECO:0007669"/>
    <property type="project" value="InterPro"/>
</dbReference>
<dbReference type="PANTHER" id="PTHR31080">
    <property type="entry name" value="PECTINESTERASE INHIBITOR-LIKE"/>
    <property type="match status" value="1"/>
</dbReference>
<dbReference type="InterPro" id="IPR035513">
    <property type="entry name" value="Invertase/methylesterase_inhib"/>
</dbReference>